<keyword evidence="1" id="KW-0001">2Fe-2S</keyword>
<organism evidence="8">
    <name type="scientific">marine metagenome</name>
    <dbReference type="NCBI Taxonomy" id="408172"/>
    <lineage>
        <taxon>unclassified sequences</taxon>
        <taxon>metagenomes</taxon>
        <taxon>ecological metagenomes</taxon>
    </lineage>
</organism>
<sequence>MNDNNINVLLNNYCNRREFVKDTLTGIGTVAFGSFMLVNQSGCSEGSPTAPNNSDVTITVDLSLPENSALATVGGTLALTANGLDDSGMLLYRQSENMVKAYSRICTHNACTIDSFQNGTSTCPCHGSQFNTSGSVVNGPATNPLNQYSATITGNIVTITT</sequence>
<dbReference type="InterPro" id="IPR017941">
    <property type="entry name" value="Rieske_2Fe-2S"/>
</dbReference>
<dbReference type="GO" id="GO:0016020">
    <property type="term" value="C:membrane"/>
    <property type="evidence" value="ECO:0007669"/>
    <property type="project" value="InterPro"/>
</dbReference>
<evidence type="ECO:0000256" key="6">
    <source>
        <dbReference type="ARBA" id="ARBA00034078"/>
    </source>
</evidence>
<evidence type="ECO:0000256" key="4">
    <source>
        <dbReference type="ARBA" id="ARBA00023014"/>
    </source>
</evidence>
<dbReference type="AlphaFoldDB" id="A0A381QNH9"/>
<dbReference type="PRINTS" id="PR00162">
    <property type="entry name" value="RIESKE"/>
</dbReference>
<dbReference type="Gene3D" id="2.102.10.10">
    <property type="entry name" value="Rieske [2Fe-2S] iron-sulphur domain"/>
    <property type="match status" value="1"/>
</dbReference>
<proteinExistence type="predicted"/>
<dbReference type="InterPro" id="IPR014349">
    <property type="entry name" value="Rieske_Fe-S_prot"/>
</dbReference>
<dbReference type="CDD" id="cd03467">
    <property type="entry name" value="Rieske"/>
    <property type="match status" value="1"/>
</dbReference>
<dbReference type="PROSITE" id="PS51296">
    <property type="entry name" value="RIESKE"/>
    <property type="match status" value="1"/>
</dbReference>
<evidence type="ECO:0000256" key="3">
    <source>
        <dbReference type="ARBA" id="ARBA00023004"/>
    </source>
</evidence>
<gene>
    <name evidence="8" type="ORF">METZ01_LOCUS32893</name>
</gene>
<evidence type="ECO:0000313" key="8">
    <source>
        <dbReference type="EMBL" id="SUZ80039.1"/>
    </source>
</evidence>
<accession>A0A381QNH9</accession>
<reference evidence="8" key="1">
    <citation type="submission" date="2018-05" db="EMBL/GenBank/DDBJ databases">
        <authorList>
            <person name="Lanie J.A."/>
            <person name="Ng W.-L."/>
            <person name="Kazmierczak K.M."/>
            <person name="Andrzejewski T.M."/>
            <person name="Davidsen T.M."/>
            <person name="Wayne K.J."/>
            <person name="Tettelin H."/>
            <person name="Glass J.I."/>
            <person name="Rusch D."/>
            <person name="Podicherti R."/>
            <person name="Tsui H.-C.T."/>
            <person name="Winkler M.E."/>
        </authorList>
    </citation>
    <scope>NUCLEOTIDE SEQUENCE</scope>
</reference>
<dbReference type="EMBL" id="UINC01001412">
    <property type="protein sequence ID" value="SUZ80039.1"/>
    <property type="molecule type" value="Genomic_DNA"/>
</dbReference>
<keyword evidence="5" id="KW-1015">Disulfide bond</keyword>
<evidence type="ECO:0000256" key="5">
    <source>
        <dbReference type="ARBA" id="ARBA00023157"/>
    </source>
</evidence>
<comment type="cofactor">
    <cofactor evidence="6">
        <name>[2Fe-2S] cluster</name>
        <dbReference type="ChEBI" id="CHEBI:190135"/>
    </cofactor>
</comment>
<evidence type="ECO:0000256" key="2">
    <source>
        <dbReference type="ARBA" id="ARBA00022723"/>
    </source>
</evidence>
<feature type="domain" description="Rieske" evidence="7">
    <location>
        <begin position="84"/>
        <end position="159"/>
    </location>
</feature>
<keyword evidence="4" id="KW-0411">Iron-sulfur</keyword>
<dbReference type="InterPro" id="IPR036922">
    <property type="entry name" value="Rieske_2Fe-2S_sf"/>
</dbReference>
<dbReference type="PANTHER" id="PTHR10134">
    <property type="entry name" value="CYTOCHROME B-C1 COMPLEX SUBUNIT RIESKE, MITOCHONDRIAL"/>
    <property type="match status" value="1"/>
</dbReference>
<name>A0A381QNH9_9ZZZZ</name>
<dbReference type="GO" id="GO:0046872">
    <property type="term" value="F:metal ion binding"/>
    <property type="evidence" value="ECO:0007669"/>
    <property type="project" value="UniProtKB-KW"/>
</dbReference>
<dbReference type="InterPro" id="IPR005805">
    <property type="entry name" value="Rieske_Fe-S_prot_C"/>
</dbReference>
<protein>
    <recommendedName>
        <fullName evidence="7">Rieske domain-containing protein</fullName>
    </recommendedName>
</protein>
<dbReference type="SUPFAM" id="SSF50022">
    <property type="entry name" value="ISP domain"/>
    <property type="match status" value="1"/>
</dbReference>
<evidence type="ECO:0000256" key="1">
    <source>
        <dbReference type="ARBA" id="ARBA00022714"/>
    </source>
</evidence>
<keyword evidence="3" id="KW-0408">Iron</keyword>
<dbReference type="Pfam" id="PF00355">
    <property type="entry name" value="Rieske"/>
    <property type="match status" value="1"/>
</dbReference>
<keyword evidence="2" id="KW-0479">Metal-binding</keyword>
<evidence type="ECO:0000259" key="7">
    <source>
        <dbReference type="PROSITE" id="PS51296"/>
    </source>
</evidence>
<dbReference type="GO" id="GO:0051537">
    <property type="term" value="F:2 iron, 2 sulfur cluster binding"/>
    <property type="evidence" value="ECO:0007669"/>
    <property type="project" value="UniProtKB-KW"/>
</dbReference>